<evidence type="ECO:0000256" key="1">
    <source>
        <dbReference type="SAM" id="MobiDB-lite"/>
    </source>
</evidence>
<keyword evidence="4" id="KW-1185">Reference proteome</keyword>
<evidence type="ECO:0000313" key="3">
    <source>
        <dbReference type="EMBL" id="UUI64764.1"/>
    </source>
</evidence>
<feature type="compositionally biased region" description="Acidic residues" evidence="1">
    <location>
        <begin position="331"/>
        <end position="346"/>
    </location>
</feature>
<keyword evidence="2" id="KW-0812">Transmembrane</keyword>
<dbReference type="EMBL" id="CP101989">
    <property type="protein sequence ID" value="UUI64764.1"/>
    <property type="molecule type" value="Genomic_DNA"/>
</dbReference>
<proteinExistence type="predicted"/>
<dbReference type="Proteomes" id="UP001317322">
    <property type="component" value="Chromosome"/>
</dbReference>
<gene>
    <name evidence="3" type="ORF">NP075_16870</name>
</gene>
<feature type="transmembrane region" description="Helical" evidence="2">
    <location>
        <begin position="30"/>
        <end position="52"/>
    </location>
</feature>
<protein>
    <recommendedName>
        <fullName evidence="5">DUF3592 domain-containing protein</fullName>
    </recommendedName>
</protein>
<keyword evidence="2" id="KW-1133">Transmembrane helix</keyword>
<feature type="transmembrane region" description="Helical" evidence="2">
    <location>
        <begin position="234"/>
        <end position="252"/>
    </location>
</feature>
<feature type="region of interest" description="Disordered" evidence="1">
    <location>
        <begin position="1"/>
        <end position="21"/>
    </location>
</feature>
<evidence type="ECO:0000256" key="2">
    <source>
        <dbReference type="SAM" id="Phobius"/>
    </source>
</evidence>
<reference evidence="3 4" key="1">
    <citation type="submission" date="2022-07" db="EMBL/GenBank/DDBJ databases">
        <title>Novel species in genus cellulomonas.</title>
        <authorList>
            <person name="Ye L."/>
        </authorList>
    </citation>
    <scope>NUCLEOTIDE SEQUENCE [LARGE SCALE GENOMIC DNA]</scope>
    <source>
        <strain evidence="4">zg-Y908</strain>
    </source>
</reference>
<keyword evidence="2" id="KW-0472">Membrane</keyword>
<evidence type="ECO:0008006" key="5">
    <source>
        <dbReference type="Google" id="ProtNLM"/>
    </source>
</evidence>
<organism evidence="3 4">
    <name type="scientific">Cellulomonas wangsupingiae</name>
    <dbReference type="NCBI Taxonomy" id="2968085"/>
    <lineage>
        <taxon>Bacteria</taxon>
        <taxon>Bacillati</taxon>
        <taxon>Actinomycetota</taxon>
        <taxon>Actinomycetes</taxon>
        <taxon>Micrococcales</taxon>
        <taxon>Cellulomonadaceae</taxon>
        <taxon>Cellulomonas</taxon>
    </lineage>
</organism>
<sequence length="352" mass="38292">MDDGHGPADWHDGPDPAAEQERRMSEPAALWLYGLGVLAVLAVPLLAVRGLADDASVQILAERVLGVLTSAVVGGLLWQTWRLQRADGVRVPEESSTLLLEPMPAWPRDAIRRARRRAVRGRLRWAVPVVVLVLLGLAAVAGSRAQQHDATVLCTQPVREAVVVDVRDPLSRTGIPDVVVEVDGREVVLALSYPGSDRARVGDVLPVVVDPDDPAHVLATTSHDGWEYTVWGDLVLWGTLVPACVGLACWRLPSRRALRAARTVRTHRPARVVTVAPGWVVLDDGRDRWVFEGQEPAGPQVVLLGEPAPGAWVVLDDGRTRLPSAPLRGEQDDDGDDEDDWDDDEDGLPHVR</sequence>
<dbReference type="RefSeq" id="WP_227565815.1">
    <property type="nucleotide sequence ID" value="NZ_CP101989.1"/>
</dbReference>
<name>A0ABY5K4S3_9CELL</name>
<accession>A0ABY5K4S3</accession>
<feature type="transmembrane region" description="Helical" evidence="2">
    <location>
        <begin position="123"/>
        <end position="142"/>
    </location>
</feature>
<evidence type="ECO:0000313" key="4">
    <source>
        <dbReference type="Proteomes" id="UP001317322"/>
    </source>
</evidence>
<feature type="transmembrane region" description="Helical" evidence="2">
    <location>
        <begin position="64"/>
        <end position="81"/>
    </location>
</feature>
<feature type="region of interest" description="Disordered" evidence="1">
    <location>
        <begin position="322"/>
        <end position="352"/>
    </location>
</feature>